<feature type="domain" description="AAA+ ATPase" evidence="2">
    <location>
        <begin position="107"/>
        <end position="299"/>
    </location>
</feature>
<dbReference type="EMBL" id="CAJNJA010059802">
    <property type="protein sequence ID" value="CAE7868768.1"/>
    <property type="molecule type" value="Genomic_DNA"/>
</dbReference>
<keyword evidence="4" id="KW-1185">Reference proteome</keyword>
<comment type="caution">
    <text evidence="3">The sequence shown here is derived from an EMBL/GenBank/DDBJ whole genome shotgun (WGS) entry which is preliminary data.</text>
</comment>
<evidence type="ECO:0000313" key="3">
    <source>
        <dbReference type="EMBL" id="CAE7868768.1"/>
    </source>
</evidence>
<proteinExistence type="predicted"/>
<organism evidence="3 4">
    <name type="scientific">Symbiodinium necroappetens</name>
    <dbReference type="NCBI Taxonomy" id="1628268"/>
    <lineage>
        <taxon>Eukaryota</taxon>
        <taxon>Sar</taxon>
        <taxon>Alveolata</taxon>
        <taxon>Dinophyceae</taxon>
        <taxon>Suessiales</taxon>
        <taxon>Symbiodiniaceae</taxon>
        <taxon>Symbiodinium</taxon>
    </lineage>
</organism>
<feature type="non-terminal residue" evidence="3">
    <location>
        <position position="1"/>
    </location>
</feature>
<dbReference type="InterPro" id="IPR027417">
    <property type="entry name" value="P-loop_NTPase"/>
</dbReference>
<dbReference type="InterPro" id="IPR003593">
    <property type="entry name" value="AAA+_ATPase"/>
</dbReference>
<evidence type="ECO:0000313" key="4">
    <source>
        <dbReference type="Proteomes" id="UP000601435"/>
    </source>
</evidence>
<evidence type="ECO:0000259" key="2">
    <source>
        <dbReference type="SMART" id="SM00382"/>
    </source>
</evidence>
<accession>A0A813AHK7</accession>
<dbReference type="PANTHER" id="PTHR47642">
    <property type="entry name" value="ATP-DEPENDENT DNA HELICASE"/>
    <property type="match status" value="1"/>
</dbReference>
<protein>
    <recommendedName>
        <fullName evidence="2">AAA+ ATPase domain-containing protein</fullName>
    </recommendedName>
</protein>
<name>A0A813AHK7_9DINO</name>
<dbReference type="PANTHER" id="PTHR47642:SF6">
    <property type="entry name" value="ATP-DEPENDENT DNA HELICASE"/>
    <property type="match status" value="1"/>
</dbReference>
<evidence type="ECO:0000256" key="1">
    <source>
        <dbReference type="SAM" id="MobiDB-lite"/>
    </source>
</evidence>
<dbReference type="Gene3D" id="3.40.50.300">
    <property type="entry name" value="P-loop containing nucleotide triphosphate hydrolases"/>
    <property type="match status" value="1"/>
</dbReference>
<feature type="region of interest" description="Disordered" evidence="1">
    <location>
        <begin position="435"/>
        <end position="483"/>
    </location>
</feature>
<feature type="compositionally biased region" description="Low complexity" evidence="1">
    <location>
        <begin position="465"/>
        <end position="474"/>
    </location>
</feature>
<dbReference type="Proteomes" id="UP000601435">
    <property type="component" value="Unassembled WGS sequence"/>
</dbReference>
<reference evidence="3" key="1">
    <citation type="submission" date="2021-02" db="EMBL/GenBank/DDBJ databases">
        <authorList>
            <person name="Dougan E. K."/>
            <person name="Rhodes N."/>
            <person name="Thang M."/>
            <person name="Chan C."/>
        </authorList>
    </citation>
    <scope>NUCLEOTIDE SEQUENCE</scope>
</reference>
<gene>
    <name evidence="3" type="ORF">SNEC2469_LOCUS27956</name>
</gene>
<dbReference type="OrthoDB" id="414263at2759"/>
<sequence length="483" mass="54115">AVLCLDEFLMDGADPRSYNPDLTKFFAKVEPELLVRGINADRISTFMAKIQATHMLLLQIRDGHEDAGFWTAAELPGYPRRQWSAEQQAVLTWVQESLTISDAAESRNRILQVSGSPGTGKTEVVIAAAKLALDDDCRVLIAGPIGLLVAMYRLRLPANDRLTMETIHSAFKLTRPADAAYIPPGRLRRYDVIIFDEVSQIDGQVWDDLKTALAELHPGPLVLFVGDFQQLQPVRERQPSRRELQQFFAGRIWDQSEATARAKAWEDQTEKSFTFLTVTNKAAASLNRARLALDFPREAELLANDAGIPAENGNVLISSGMRIRLTYNVNKQEGFVNGNSGIVRLPLRKDVFVMETTQKQSVLVYPITLRGRKFLPVAYGYATTMRRAQGATLEGVGLWFDRRLPDRGYAYVGVSRAKLRDSVFHVGKLRQTDWLPVGEPTEDEHTRLSIFSESSNNEEEESSELESQSLEPSSGDFDRSPDE</sequence>
<dbReference type="AlphaFoldDB" id="A0A813AHK7"/>
<dbReference type="Pfam" id="PF13604">
    <property type="entry name" value="AAA_30"/>
    <property type="match status" value="1"/>
</dbReference>
<dbReference type="InterPro" id="IPR051055">
    <property type="entry name" value="PIF1_helicase"/>
</dbReference>
<dbReference type="SMART" id="SM00382">
    <property type="entry name" value="AAA"/>
    <property type="match status" value="1"/>
</dbReference>
<dbReference type="SUPFAM" id="SSF52540">
    <property type="entry name" value="P-loop containing nucleoside triphosphate hydrolases"/>
    <property type="match status" value="2"/>
</dbReference>